<proteinExistence type="inferred from homology"/>
<keyword evidence="5 10" id="KW-0547">Nucleotide-binding</keyword>
<reference evidence="13" key="1">
    <citation type="submission" date="2020-12" db="EMBL/GenBank/DDBJ databases">
        <title>M. sibirica DSM 26468T genome.</title>
        <authorList>
            <person name="Thieme N."/>
            <person name="Rettenmaier R."/>
            <person name="Zverlov V."/>
            <person name="Liebl W."/>
        </authorList>
    </citation>
    <scope>NUCLEOTIDE SEQUENCE</scope>
    <source>
        <strain evidence="13">DSM 26468</strain>
    </source>
</reference>
<feature type="binding site" evidence="10">
    <location>
        <position position="316"/>
    </location>
    <ligand>
        <name>Zn(2+)</name>
        <dbReference type="ChEBI" id="CHEBI:29105"/>
    </ligand>
</feature>
<keyword evidence="2 10" id="KW-0690">Ribosome biogenesis</keyword>
<dbReference type="HAMAP" id="MF_01820">
    <property type="entry name" value="GTPase_RsgA"/>
    <property type="match status" value="1"/>
</dbReference>
<evidence type="ECO:0000256" key="5">
    <source>
        <dbReference type="ARBA" id="ARBA00022741"/>
    </source>
</evidence>
<comment type="cofactor">
    <cofactor evidence="10">
        <name>Zn(2+)</name>
        <dbReference type="ChEBI" id="CHEBI:29105"/>
    </cofactor>
    <text evidence="10">Binds 1 zinc ion per subunit.</text>
</comment>
<dbReference type="PANTHER" id="PTHR32120:SF10">
    <property type="entry name" value="SMALL RIBOSOMAL SUBUNIT BIOGENESIS GTPASE RSGA"/>
    <property type="match status" value="1"/>
</dbReference>
<dbReference type="EMBL" id="JAEAGR010000003">
    <property type="protein sequence ID" value="MBH1940284.1"/>
    <property type="molecule type" value="Genomic_DNA"/>
</dbReference>
<evidence type="ECO:0000256" key="9">
    <source>
        <dbReference type="ARBA" id="ARBA00023134"/>
    </source>
</evidence>
<keyword evidence="4 10" id="KW-0699">rRNA-binding</keyword>
<dbReference type="PANTHER" id="PTHR32120">
    <property type="entry name" value="SMALL RIBOSOMAL SUBUNIT BIOGENESIS GTPASE RSGA"/>
    <property type="match status" value="1"/>
</dbReference>
<evidence type="ECO:0000256" key="8">
    <source>
        <dbReference type="ARBA" id="ARBA00022884"/>
    </source>
</evidence>
<dbReference type="GO" id="GO:0042274">
    <property type="term" value="P:ribosomal small subunit biogenesis"/>
    <property type="evidence" value="ECO:0007669"/>
    <property type="project" value="UniProtKB-UniRule"/>
</dbReference>
<comment type="function">
    <text evidence="10">One of several proteins that assist in the late maturation steps of the functional core of the 30S ribosomal subunit. Helps release RbfA from mature subunits. May play a role in the assembly of ribosomal proteins into the subunit. Circularly permuted GTPase that catalyzes slow GTP hydrolysis, GTPase activity is stimulated by the 30S ribosomal subunit.</text>
</comment>
<dbReference type="PROSITE" id="PS51721">
    <property type="entry name" value="G_CP"/>
    <property type="match status" value="1"/>
</dbReference>
<keyword evidence="8 10" id="KW-0694">RNA-binding</keyword>
<feature type="binding site" evidence="10">
    <location>
        <begin position="183"/>
        <end position="186"/>
    </location>
    <ligand>
        <name>GTP</name>
        <dbReference type="ChEBI" id="CHEBI:37565"/>
    </ligand>
</feature>
<evidence type="ECO:0000313" key="14">
    <source>
        <dbReference type="Proteomes" id="UP000623269"/>
    </source>
</evidence>
<protein>
    <recommendedName>
        <fullName evidence="10">Small ribosomal subunit biogenesis GTPase RsgA</fullName>
        <ecNumber evidence="10">3.6.1.-</ecNumber>
    </recommendedName>
</protein>
<comment type="subunit">
    <text evidence="10">Monomer. Associates with 30S ribosomal subunit, binds 16S rRNA.</text>
</comment>
<dbReference type="SUPFAM" id="SSF52540">
    <property type="entry name" value="P-loop containing nucleoside triphosphate hydrolases"/>
    <property type="match status" value="1"/>
</dbReference>
<evidence type="ECO:0000259" key="12">
    <source>
        <dbReference type="PROSITE" id="PS51721"/>
    </source>
</evidence>
<feature type="binding site" evidence="10">
    <location>
        <position position="323"/>
    </location>
    <ligand>
        <name>Zn(2+)</name>
        <dbReference type="ChEBI" id="CHEBI:29105"/>
    </ligand>
</feature>
<feature type="binding site" evidence="10">
    <location>
        <position position="329"/>
    </location>
    <ligand>
        <name>Zn(2+)</name>
        <dbReference type="ChEBI" id="CHEBI:29105"/>
    </ligand>
</feature>
<evidence type="ECO:0000256" key="10">
    <source>
        <dbReference type="HAMAP-Rule" id="MF_01820"/>
    </source>
</evidence>
<evidence type="ECO:0000313" key="13">
    <source>
        <dbReference type="EMBL" id="MBH1940284.1"/>
    </source>
</evidence>
<dbReference type="Gene3D" id="3.40.50.300">
    <property type="entry name" value="P-loop containing nucleotide triphosphate hydrolases"/>
    <property type="match status" value="1"/>
</dbReference>
<evidence type="ECO:0000256" key="2">
    <source>
        <dbReference type="ARBA" id="ARBA00022517"/>
    </source>
</evidence>
<dbReference type="AlphaFoldDB" id="A0A8J7GY33"/>
<feature type="domain" description="CP-type G" evidence="12">
    <location>
        <begin position="135"/>
        <end position="293"/>
    </location>
</feature>
<dbReference type="NCBIfam" id="TIGR00157">
    <property type="entry name" value="ribosome small subunit-dependent GTPase A"/>
    <property type="match status" value="1"/>
</dbReference>
<dbReference type="InterPro" id="IPR004881">
    <property type="entry name" value="Ribosome_biogen_GTPase_RsgA"/>
</dbReference>
<sequence length="389" mass="43856">MIDLKDYGLIKDYYIDDDMNKDTVNSFQDGLCRNLENGMHKSDVDRESHQSILYGRVTQVHREMYKVITPNGECNAKLKGSLLNQVVSAEEFPAVGDFILLKYNEQGESQILKVCKRRSKFSRPDYSGHAAGYAKTILEQVVAANFDYVFILASLNYDFNINRILRYITVAWESGGIPVVILTKADLVEDYSEQLSRLKNQAIGVDVIAVSAVAGMGLDQLREYLIPGKTIVFLGSSGVGKSTLVNALAGEDIMKVNSIREDDSKGRHTTTHRQLIRLDSGVMIIDTPGMRELGMWDIKEGLGEAFSDIEDLFLQCKFSDCTHRSEPGCAVLAAIEEGTLEQKRWKNYLQIKNEAKYTQDKAAYLKDKKEFFKKINKDAKVRYKNGGKR</sequence>
<accession>A0A8J7GY33</accession>
<evidence type="ECO:0000256" key="7">
    <source>
        <dbReference type="ARBA" id="ARBA00022833"/>
    </source>
</evidence>
<keyword evidence="7 10" id="KW-0862">Zinc</keyword>
<dbReference type="PROSITE" id="PS50936">
    <property type="entry name" value="ENGC_GTPASE"/>
    <property type="match status" value="1"/>
</dbReference>
<evidence type="ECO:0000256" key="1">
    <source>
        <dbReference type="ARBA" id="ARBA00022490"/>
    </source>
</evidence>
<gene>
    <name evidence="10 13" type="primary">rsgA</name>
    <name evidence="13" type="ORF">I5677_05155</name>
</gene>
<name>A0A8J7GY33_9FIRM</name>
<dbReference type="Pfam" id="PF03193">
    <property type="entry name" value="RsgA_GTPase"/>
    <property type="match status" value="1"/>
</dbReference>
<keyword evidence="3 10" id="KW-0479">Metal-binding</keyword>
<evidence type="ECO:0000259" key="11">
    <source>
        <dbReference type="PROSITE" id="PS50936"/>
    </source>
</evidence>
<comment type="caution">
    <text evidence="13">The sequence shown here is derived from an EMBL/GenBank/DDBJ whole genome shotgun (WGS) entry which is preliminary data.</text>
</comment>
<comment type="similarity">
    <text evidence="10">Belongs to the TRAFAC class YlqF/YawG GTPase family. RsgA subfamily.</text>
</comment>
<organism evidence="13 14">
    <name type="scientific">Mobilitalea sibirica</name>
    <dbReference type="NCBI Taxonomy" id="1462919"/>
    <lineage>
        <taxon>Bacteria</taxon>
        <taxon>Bacillati</taxon>
        <taxon>Bacillota</taxon>
        <taxon>Clostridia</taxon>
        <taxon>Lachnospirales</taxon>
        <taxon>Lachnospiraceae</taxon>
        <taxon>Mobilitalea</taxon>
    </lineage>
</organism>
<dbReference type="GO" id="GO:0003924">
    <property type="term" value="F:GTPase activity"/>
    <property type="evidence" value="ECO:0007669"/>
    <property type="project" value="UniProtKB-UniRule"/>
</dbReference>
<keyword evidence="1 10" id="KW-0963">Cytoplasm</keyword>
<dbReference type="Gene3D" id="1.10.40.50">
    <property type="entry name" value="Probable gtpase engc, domain 3"/>
    <property type="match status" value="1"/>
</dbReference>
<comment type="subcellular location">
    <subcellularLocation>
        <location evidence="10">Cytoplasm</location>
    </subcellularLocation>
</comment>
<dbReference type="EC" id="3.6.1.-" evidence="10"/>
<feature type="domain" description="EngC GTPase" evidence="11">
    <location>
        <begin position="144"/>
        <end position="291"/>
    </location>
</feature>
<keyword evidence="14" id="KW-1185">Reference proteome</keyword>
<evidence type="ECO:0000256" key="3">
    <source>
        <dbReference type="ARBA" id="ARBA00022723"/>
    </source>
</evidence>
<feature type="binding site" evidence="10">
    <location>
        <begin position="235"/>
        <end position="243"/>
    </location>
    <ligand>
        <name>GTP</name>
        <dbReference type="ChEBI" id="CHEBI:37565"/>
    </ligand>
</feature>
<dbReference type="GO" id="GO:0019843">
    <property type="term" value="F:rRNA binding"/>
    <property type="evidence" value="ECO:0007669"/>
    <property type="project" value="UniProtKB-KW"/>
</dbReference>
<dbReference type="CDD" id="cd01854">
    <property type="entry name" value="YjeQ_EngC"/>
    <property type="match status" value="1"/>
</dbReference>
<keyword evidence="6 10" id="KW-0378">Hydrolase</keyword>
<dbReference type="InterPro" id="IPR027417">
    <property type="entry name" value="P-loop_NTPase"/>
</dbReference>
<dbReference type="RefSeq" id="WP_197660499.1">
    <property type="nucleotide sequence ID" value="NZ_JAEAGR010000003.1"/>
</dbReference>
<dbReference type="InterPro" id="IPR030378">
    <property type="entry name" value="G_CP_dom"/>
</dbReference>
<evidence type="ECO:0000256" key="4">
    <source>
        <dbReference type="ARBA" id="ARBA00022730"/>
    </source>
</evidence>
<dbReference type="GO" id="GO:0046872">
    <property type="term" value="F:metal ion binding"/>
    <property type="evidence" value="ECO:0007669"/>
    <property type="project" value="UniProtKB-KW"/>
</dbReference>
<keyword evidence="9 10" id="KW-0342">GTP-binding</keyword>
<dbReference type="Proteomes" id="UP000623269">
    <property type="component" value="Unassembled WGS sequence"/>
</dbReference>
<evidence type="ECO:0000256" key="6">
    <source>
        <dbReference type="ARBA" id="ARBA00022801"/>
    </source>
</evidence>
<dbReference type="GO" id="GO:0005737">
    <property type="term" value="C:cytoplasm"/>
    <property type="evidence" value="ECO:0007669"/>
    <property type="project" value="UniProtKB-SubCell"/>
</dbReference>
<dbReference type="GO" id="GO:0005525">
    <property type="term" value="F:GTP binding"/>
    <property type="evidence" value="ECO:0007669"/>
    <property type="project" value="UniProtKB-UniRule"/>
</dbReference>
<dbReference type="InterPro" id="IPR010914">
    <property type="entry name" value="RsgA_GTPase_dom"/>
</dbReference>
<feature type="binding site" evidence="10">
    <location>
        <position position="321"/>
    </location>
    <ligand>
        <name>Zn(2+)</name>
        <dbReference type="ChEBI" id="CHEBI:29105"/>
    </ligand>
</feature>